<dbReference type="Pfam" id="PF04138">
    <property type="entry name" value="GtrA_DPMS_TM"/>
    <property type="match status" value="1"/>
</dbReference>
<dbReference type="AlphaFoldDB" id="A0A1X0FZQ9"/>
<feature type="transmembrane region" description="Helical" evidence="6">
    <location>
        <begin position="27"/>
        <end position="48"/>
    </location>
</feature>
<organism evidence="8 9">
    <name type="scientific">Mycobacterium mantenii</name>
    <dbReference type="NCBI Taxonomy" id="560555"/>
    <lineage>
        <taxon>Bacteria</taxon>
        <taxon>Bacillati</taxon>
        <taxon>Actinomycetota</taxon>
        <taxon>Actinomycetes</taxon>
        <taxon>Mycobacteriales</taxon>
        <taxon>Mycobacteriaceae</taxon>
        <taxon>Mycobacterium</taxon>
        <taxon>Mycobacterium avium complex (MAC)</taxon>
    </lineage>
</organism>
<dbReference type="STRING" id="560555.BST30_08365"/>
<dbReference type="GO" id="GO:0000271">
    <property type="term" value="P:polysaccharide biosynthetic process"/>
    <property type="evidence" value="ECO:0007669"/>
    <property type="project" value="InterPro"/>
</dbReference>
<sequence>MRAEPSVGQSRLAGRFHAWCEAFVRRLPFGIGAIVAPTFVGFCVINGFTFGLDLTILTSLRGVLGLPVPIAVTVAYVCAFALSYALNRIFNFRSHAPVGPQVVVYVVVVVVNYLAFILGVTTALTAFGVHYQLSRLVAGMCEAVYMYSAMRWAVFRR</sequence>
<dbReference type="Proteomes" id="UP000192760">
    <property type="component" value="Unassembled WGS sequence"/>
</dbReference>
<dbReference type="InterPro" id="IPR051401">
    <property type="entry name" value="GtrA_CellWall_Glycosyl"/>
</dbReference>
<evidence type="ECO:0000256" key="3">
    <source>
        <dbReference type="ARBA" id="ARBA00022692"/>
    </source>
</evidence>
<evidence type="ECO:0000256" key="6">
    <source>
        <dbReference type="SAM" id="Phobius"/>
    </source>
</evidence>
<keyword evidence="5 6" id="KW-0472">Membrane</keyword>
<feature type="domain" description="GtrA/DPMS transmembrane" evidence="7">
    <location>
        <begin position="42"/>
        <end position="155"/>
    </location>
</feature>
<comment type="subcellular location">
    <subcellularLocation>
        <location evidence="1">Membrane</location>
        <topology evidence="1">Multi-pass membrane protein</topology>
    </subcellularLocation>
</comment>
<feature type="transmembrane region" description="Helical" evidence="6">
    <location>
        <begin position="102"/>
        <end position="127"/>
    </location>
</feature>
<evidence type="ECO:0000256" key="2">
    <source>
        <dbReference type="ARBA" id="ARBA00009399"/>
    </source>
</evidence>
<gene>
    <name evidence="8" type="ORF">BST30_08365</name>
</gene>
<feature type="transmembrane region" description="Helical" evidence="6">
    <location>
        <begin position="133"/>
        <end position="154"/>
    </location>
</feature>
<keyword evidence="4 6" id="KW-1133">Transmembrane helix</keyword>
<feature type="transmembrane region" description="Helical" evidence="6">
    <location>
        <begin position="68"/>
        <end position="90"/>
    </location>
</feature>
<evidence type="ECO:0000256" key="5">
    <source>
        <dbReference type="ARBA" id="ARBA00023136"/>
    </source>
</evidence>
<proteinExistence type="inferred from homology"/>
<evidence type="ECO:0000256" key="4">
    <source>
        <dbReference type="ARBA" id="ARBA00022989"/>
    </source>
</evidence>
<comment type="similarity">
    <text evidence="2">Belongs to the GtrA family.</text>
</comment>
<reference evidence="8 9" key="1">
    <citation type="submission" date="2017-02" db="EMBL/GenBank/DDBJ databases">
        <title>The new phylogeny of genus Mycobacterium.</title>
        <authorList>
            <person name="Tortoli E."/>
            <person name="Trovato A."/>
            <person name="Cirillo D.M."/>
        </authorList>
    </citation>
    <scope>NUCLEOTIDE SEQUENCE [LARGE SCALE GENOMIC DNA]</scope>
    <source>
        <strain evidence="8 9">DSM 45255</strain>
    </source>
</reference>
<evidence type="ECO:0000259" key="7">
    <source>
        <dbReference type="Pfam" id="PF04138"/>
    </source>
</evidence>
<evidence type="ECO:0000313" key="8">
    <source>
        <dbReference type="EMBL" id="ORB06988.1"/>
    </source>
</evidence>
<dbReference type="PANTHER" id="PTHR38459">
    <property type="entry name" value="PROPHAGE BACTOPRENOL-LINKED GLUCOSE TRANSLOCASE HOMOLOG"/>
    <property type="match status" value="1"/>
</dbReference>
<dbReference type="InterPro" id="IPR007267">
    <property type="entry name" value="GtrA_DPMS_TM"/>
</dbReference>
<name>A0A1X0FZQ9_MYCNT</name>
<dbReference type="PANTHER" id="PTHR38459:SF1">
    <property type="entry name" value="PROPHAGE BACTOPRENOL-LINKED GLUCOSE TRANSLOCASE HOMOLOG"/>
    <property type="match status" value="1"/>
</dbReference>
<keyword evidence="3 6" id="KW-0812">Transmembrane</keyword>
<protein>
    <submittedName>
        <fullName evidence="8">Polysaccharide synthesis protein GtrA</fullName>
    </submittedName>
</protein>
<evidence type="ECO:0000256" key="1">
    <source>
        <dbReference type="ARBA" id="ARBA00004141"/>
    </source>
</evidence>
<evidence type="ECO:0000313" key="9">
    <source>
        <dbReference type="Proteomes" id="UP000192760"/>
    </source>
</evidence>
<dbReference type="GO" id="GO:0005886">
    <property type="term" value="C:plasma membrane"/>
    <property type="evidence" value="ECO:0007669"/>
    <property type="project" value="TreeGrafter"/>
</dbReference>
<dbReference type="EMBL" id="MVHW01000007">
    <property type="protein sequence ID" value="ORB06988.1"/>
    <property type="molecule type" value="Genomic_DNA"/>
</dbReference>
<accession>A0A1X0FZQ9</accession>
<dbReference type="RefSeq" id="WP_083094415.1">
    <property type="nucleotide sequence ID" value="NZ_AP022590.1"/>
</dbReference>
<comment type="caution">
    <text evidence="8">The sequence shown here is derived from an EMBL/GenBank/DDBJ whole genome shotgun (WGS) entry which is preliminary data.</text>
</comment>